<evidence type="ECO:0000313" key="2">
    <source>
        <dbReference type="Proteomes" id="UP000515703"/>
    </source>
</evidence>
<proteinExistence type="predicted"/>
<name>A0A7M3S9Q8_9FIRM</name>
<organism evidence="1 2">
    <name type="scientific">Anaerocolumna chitinilytica</name>
    <dbReference type="NCBI Taxonomy" id="1727145"/>
    <lineage>
        <taxon>Bacteria</taxon>
        <taxon>Bacillati</taxon>
        <taxon>Bacillota</taxon>
        <taxon>Clostridia</taxon>
        <taxon>Lachnospirales</taxon>
        <taxon>Lachnospiraceae</taxon>
        <taxon>Anaerocolumna</taxon>
    </lineage>
</organism>
<gene>
    <name evidence="1" type="ORF">bsdcttw_43660</name>
</gene>
<dbReference type="RefSeq" id="WP_185256909.1">
    <property type="nucleotide sequence ID" value="NZ_AP023368.1"/>
</dbReference>
<dbReference type="AlphaFoldDB" id="A0A7M3S9Q8"/>
<evidence type="ECO:0000313" key="1">
    <source>
        <dbReference type="EMBL" id="BCK01326.1"/>
    </source>
</evidence>
<reference evidence="1 2" key="2">
    <citation type="submission" date="2020-08" db="EMBL/GenBank/DDBJ databases">
        <authorList>
            <person name="Ueki A."/>
            <person name="Tonouchi A."/>
        </authorList>
    </citation>
    <scope>NUCLEOTIDE SEQUENCE [LARGE SCALE GENOMIC DNA]</scope>
    <source>
        <strain evidence="1 2">CTTW</strain>
    </source>
</reference>
<dbReference type="EMBL" id="AP023368">
    <property type="protein sequence ID" value="BCK01326.1"/>
    <property type="molecule type" value="Genomic_DNA"/>
</dbReference>
<protein>
    <submittedName>
        <fullName evidence="1">Uncharacterized protein</fullName>
    </submittedName>
</protein>
<dbReference type="Proteomes" id="UP000515703">
    <property type="component" value="Chromosome"/>
</dbReference>
<sequence length="236" mass="27366">MGDTGYDNNFYDSLFAERALLDFAEHMLTEVPNVTFLTKDRIADPDWKPAFEEGIVINNMAFNGDESAPHLHMTFILYVKNCSRGQSVQNAFSQTFKRMGYATTMKQAVDESDNLVWQDTPQGKVPQMKKVEYGAVTWIEEQSEWIADYMQKELGWERFFKGKNERGDLLLSDYRRERAAERAKEAEKIVFLVETDLKAKEKAVTEKASTIFKLDEMLTDKKMNLEQVDGTVRYYD</sequence>
<reference evidence="1 2" key="1">
    <citation type="submission" date="2020-08" db="EMBL/GenBank/DDBJ databases">
        <title>Draft genome sequencing of an Anaerocolumna strain isolated from anoxic soil subjected to BSD treatment.</title>
        <authorList>
            <person name="Uek A."/>
            <person name="Tonouchi A."/>
        </authorList>
    </citation>
    <scope>NUCLEOTIDE SEQUENCE [LARGE SCALE GENOMIC DNA]</scope>
    <source>
        <strain evidence="1 2">CTTW</strain>
    </source>
</reference>
<accession>A0A7M3S9Q8</accession>
<keyword evidence="2" id="KW-1185">Reference proteome</keyword>
<dbReference type="KEGG" id="acht:bsdcttw_43660"/>